<dbReference type="GO" id="GO:0005886">
    <property type="term" value="C:plasma membrane"/>
    <property type="evidence" value="ECO:0007669"/>
    <property type="project" value="UniProtKB-SubCell"/>
</dbReference>
<protein>
    <recommendedName>
        <fullName evidence="24">Aminopeptidase N</fullName>
    </recommendedName>
</protein>
<keyword evidence="6 19" id="KW-0812">Transmembrane</keyword>
<evidence type="ECO:0000256" key="3">
    <source>
        <dbReference type="ARBA" id="ARBA00010136"/>
    </source>
</evidence>
<feature type="site" description="Transition state stabilizer" evidence="17">
    <location>
        <position position="495"/>
    </location>
</feature>
<dbReference type="Pfam" id="PF01433">
    <property type="entry name" value="Peptidase_M1"/>
    <property type="match status" value="1"/>
</dbReference>
<evidence type="ECO:0000256" key="15">
    <source>
        <dbReference type="PIRSR" id="PIRSR634016-1"/>
    </source>
</evidence>
<dbReference type="GO" id="GO:0008270">
    <property type="term" value="F:zinc ion binding"/>
    <property type="evidence" value="ECO:0007669"/>
    <property type="project" value="InterPro"/>
</dbReference>
<evidence type="ECO:0000259" key="20">
    <source>
        <dbReference type="Pfam" id="PF01433"/>
    </source>
</evidence>
<dbReference type="GO" id="GO:0006508">
    <property type="term" value="P:proteolysis"/>
    <property type="evidence" value="ECO:0007669"/>
    <property type="project" value="UniProtKB-KW"/>
</dbReference>
<feature type="binding site" evidence="16">
    <location>
        <position position="413"/>
    </location>
    <ligand>
        <name>Zn(2+)</name>
        <dbReference type="ChEBI" id="CHEBI:29105"/>
        <note>catalytic</note>
    </ligand>
</feature>
<keyword evidence="13 19" id="KW-0472">Membrane</keyword>
<dbReference type="Pfam" id="PF17900">
    <property type="entry name" value="Peptidase_M1_N"/>
    <property type="match status" value="1"/>
</dbReference>
<evidence type="ECO:0000256" key="17">
    <source>
        <dbReference type="PIRSR" id="PIRSR634016-4"/>
    </source>
</evidence>
<evidence type="ECO:0000256" key="8">
    <source>
        <dbReference type="ARBA" id="ARBA00022801"/>
    </source>
</evidence>
<keyword evidence="4" id="KW-0031">Aminopeptidase</keyword>
<dbReference type="InterPro" id="IPR027268">
    <property type="entry name" value="Peptidase_M4/M1_CTD_sf"/>
</dbReference>
<evidence type="ECO:0000256" key="18">
    <source>
        <dbReference type="SAM" id="MobiDB-lite"/>
    </source>
</evidence>
<dbReference type="InterPro" id="IPR014782">
    <property type="entry name" value="Peptidase_M1_dom"/>
</dbReference>
<evidence type="ECO:0000256" key="6">
    <source>
        <dbReference type="ARBA" id="ARBA00022692"/>
    </source>
</evidence>
<feature type="region of interest" description="Disordered" evidence="18">
    <location>
        <begin position="65"/>
        <end position="99"/>
    </location>
</feature>
<evidence type="ECO:0000259" key="21">
    <source>
        <dbReference type="Pfam" id="PF17900"/>
    </source>
</evidence>
<evidence type="ECO:0000256" key="16">
    <source>
        <dbReference type="PIRSR" id="PIRSR634016-3"/>
    </source>
</evidence>
<dbReference type="SUPFAM" id="SSF55486">
    <property type="entry name" value="Metalloproteases ('zincins'), catalytic domain"/>
    <property type="match status" value="1"/>
</dbReference>
<sequence length="546" mass="62372">MTSSQSRETLTMDMNQSAASVSFGKRNGWYVNRGVAFLLGLLFVSAVVATGLLVYYYAPHVRESGQDSQDLKDDRGRSPLQPSTHSPVETSPETPSKEKINVRLPRALKPLHYMVKLQPFINGNFSIMGYVEVEMEVVEPTSNITLHINDIITNNETIKLTPSDDRTGSKIGIVKHLYDKEREFYIAKLNKELKPGKKYVLSMEFVGYLNDKLLGFYRSSYTDEQGNEKWIAVTQFQPTDARRAFPCFDEPALKATYEIFLGRESSMSSLSNMPKFETIPIEGQDGWVWDHFNTSVPMSTYLVAFVISDFASMESNDNDHVLFRVKARKAAINQADYALLTGPKILTHFEDYFNVSFPLPKQDMIAIPDFSAGAMENWGLITYRETAMLYDPEVSSARNKQRVAIVVSHELAHQWFGNLVTPDWWTDLWLNEGFASFMEYIGVDHAEPTWNMMEQFVTEDVQRVFSLDWLESSHPISIPVGHPDEINEIFDLISYLKGASLIRMMNFFLTEKTLRKGLSNYLIGLKYKSAEQDDLWHYLTEAALED</sequence>
<feature type="compositionally biased region" description="Polar residues" evidence="18">
    <location>
        <begin position="80"/>
        <end position="94"/>
    </location>
</feature>
<dbReference type="InterPro" id="IPR050344">
    <property type="entry name" value="Peptidase_M1_aminopeptidases"/>
</dbReference>
<feature type="domain" description="Peptidase M1 membrane alanine aminopeptidase" evidence="20">
    <location>
        <begin position="337"/>
        <end position="543"/>
    </location>
</feature>
<feature type="binding site" evidence="16">
    <location>
        <position position="409"/>
    </location>
    <ligand>
        <name>Zn(2+)</name>
        <dbReference type="ChEBI" id="CHEBI:29105"/>
        <note>catalytic</note>
    </ligand>
</feature>
<dbReference type="GO" id="GO:0070006">
    <property type="term" value="F:metalloaminopeptidase activity"/>
    <property type="evidence" value="ECO:0007669"/>
    <property type="project" value="TreeGrafter"/>
</dbReference>
<keyword evidence="14" id="KW-0325">Glycoprotein</keyword>
<reference evidence="22 23" key="1">
    <citation type="journal article" date="2024" name="BMC Genomics">
        <title>Genome assembly of redclaw crayfish (Cherax quadricarinatus) provides insights into its immune adaptation and hypoxia tolerance.</title>
        <authorList>
            <person name="Liu Z."/>
            <person name="Zheng J."/>
            <person name="Li H."/>
            <person name="Fang K."/>
            <person name="Wang S."/>
            <person name="He J."/>
            <person name="Zhou D."/>
            <person name="Weng S."/>
            <person name="Chi M."/>
            <person name="Gu Z."/>
            <person name="He J."/>
            <person name="Li F."/>
            <person name="Wang M."/>
        </authorList>
    </citation>
    <scope>NUCLEOTIDE SEQUENCE [LARGE SCALE GENOMIC DNA]</scope>
    <source>
        <strain evidence="22">ZL_2023a</strain>
    </source>
</reference>
<evidence type="ECO:0000313" key="23">
    <source>
        <dbReference type="Proteomes" id="UP001445076"/>
    </source>
</evidence>
<accession>A0AAW0X193</accession>
<comment type="subcellular location">
    <subcellularLocation>
        <location evidence="2">Cell membrane</location>
        <topology evidence="2">Lipid-anchor</topology>
        <topology evidence="2">GPI-anchor</topology>
    </subcellularLocation>
    <subcellularLocation>
        <location evidence="1">Membrane</location>
        <topology evidence="1">Single-pass type II membrane protein</topology>
    </subcellularLocation>
</comment>
<dbReference type="GO" id="GO:0043171">
    <property type="term" value="P:peptide catabolic process"/>
    <property type="evidence" value="ECO:0007669"/>
    <property type="project" value="TreeGrafter"/>
</dbReference>
<dbReference type="PRINTS" id="PR00756">
    <property type="entry name" value="ALADIPTASE"/>
</dbReference>
<evidence type="ECO:0000256" key="11">
    <source>
        <dbReference type="ARBA" id="ARBA00022989"/>
    </source>
</evidence>
<comment type="similarity">
    <text evidence="3">Belongs to the peptidase M1 family.</text>
</comment>
<evidence type="ECO:0008006" key="24">
    <source>
        <dbReference type="Google" id="ProtNLM"/>
    </source>
</evidence>
<evidence type="ECO:0000256" key="5">
    <source>
        <dbReference type="ARBA" id="ARBA00022670"/>
    </source>
</evidence>
<dbReference type="FunFam" id="1.10.390.10:FF:000001">
    <property type="entry name" value="Aminopeptidase"/>
    <property type="match status" value="1"/>
</dbReference>
<gene>
    <name evidence="22" type="ORF">OTU49_017450</name>
</gene>
<evidence type="ECO:0000256" key="9">
    <source>
        <dbReference type="ARBA" id="ARBA00022833"/>
    </source>
</evidence>
<dbReference type="Gene3D" id="1.10.390.10">
    <property type="entry name" value="Neutral Protease Domain 2"/>
    <property type="match status" value="1"/>
</dbReference>
<keyword evidence="8" id="KW-0378">Hydrolase</keyword>
<evidence type="ECO:0000256" key="4">
    <source>
        <dbReference type="ARBA" id="ARBA00022438"/>
    </source>
</evidence>
<name>A0AAW0X193_CHEQU</name>
<evidence type="ECO:0000256" key="13">
    <source>
        <dbReference type="ARBA" id="ARBA00023136"/>
    </source>
</evidence>
<keyword evidence="7 16" id="KW-0479">Metal-binding</keyword>
<feature type="non-terminal residue" evidence="22">
    <location>
        <position position="546"/>
    </location>
</feature>
<dbReference type="InterPro" id="IPR001930">
    <property type="entry name" value="Peptidase_M1"/>
</dbReference>
<keyword evidence="9 16" id="KW-0862">Zinc</keyword>
<evidence type="ECO:0000256" key="1">
    <source>
        <dbReference type="ARBA" id="ARBA00004606"/>
    </source>
</evidence>
<dbReference type="SUPFAM" id="SSF63737">
    <property type="entry name" value="Leukotriene A4 hydrolase N-terminal domain"/>
    <property type="match status" value="1"/>
</dbReference>
<keyword evidence="5" id="KW-0645">Protease</keyword>
<keyword evidence="11 19" id="KW-1133">Transmembrane helix</keyword>
<feature type="domain" description="Aminopeptidase N-like N-terminal" evidence="21">
    <location>
        <begin position="109"/>
        <end position="302"/>
    </location>
</feature>
<dbReference type="EMBL" id="JARKIK010000052">
    <property type="protein sequence ID" value="KAK8734034.1"/>
    <property type="molecule type" value="Genomic_DNA"/>
</dbReference>
<dbReference type="InterPro" id="IPR042097">
    <property type="entry name" value="Aminopeptidase_N-like_N_sf"/>
</dbReference>
<keyword evidence="23" id="KW-1185">Reference proteome</keyword>
<dbReference type="GO" id="GO:0005615">
    <property type="term" value="C:extracellular space"/>
    <property type="evidence" value="ECO:0007669"/>
    <property type="project" value="TreeGrafter"/>
</dbReference>
<feature type="compositionally biased region" description="Basic and acidic residues" evidence="18">
    <location>
        <begin position="65"/>
        <end position="77"/>
    </location>
</feature>
<dbReference type="FunFam" id="2.60.40.1730:FF:000012">
    <property type="entry name" value="Aminopeptidase N"/>
    <property type="match status" value="1"/>
</dbReference>
<evidence type="ECO:0000256" key="12">
    <source>
        <dbReference type="ARBA" id="ARBA00023049"/>
    </source>
</evidence>
<keyword evidence="12" id="KW-0482">Metalloprotease</keyword>
<proteinExistence type="inferred from homology"/>
<dbReference type="InterPro" id="IPR034016">
    <property type="entry name" value="M1_APN-typ"/>
</dbReference>
<dbReference type="CDD" id="cd09601">
    <property type="entry name" value="M1_APN-Q_like"/>
    <property type="match status" value="1"/>
</dbReference>
<dbReference type="Proteomes" id="UP001445076">
    <property type="component" value="Unassembled WGS sequence"/>
</dbReference>
<evidence type="ECO:0000256" key="14">
    <source>
        <dbReference type="ARBA" id="ARBA00023180"/>
    </source>
</evidence>
<comment type="cofactor">
    <cofactor evidence="16">
        <name>Zn(2+)</name>
        <dbReference type="ChEBI" id="CHEBI:29105"/>
    </cofactor>
    <text evidence="16">Binds 1 zinc ion per subunit.</text>
</comment>
<keyword evidence="10" id="KW-0735">Signal-anchor</keyword>
<feature type="active site" description="Proton acceptor" evidence="15">
    <location>
        <position position="410"/>
    </location>
</feature>
<evidence type="ECO:0000256" key="10">
    <source>
        <dbReference type="ARBA" id="ARBA00022968"/>
    </source>
</evidence>
<evidence type="ECO:0000256" key="19">
    <source>
        <dbReference type="SAM" id="Phobius"/>
    </source>
</evidence>
<dbReference type="InterPro" id="IPR045357">
    <property type="entry name" value="Aminopeptidase_N-like_N"/>
</dbReference>
<dbReference type="PANTHER" id="PTHR11533:SF294">
    <property type="entry name" value="THYROTROPIN-RELEASING HORMONE-DEGRADING ECTOENZYME"/>
    <property type="match status" value="1"/>
</dbReference>
<evidence type="ECO:0000313" key="22">
    <source>
        <dbReference type="EMBL" id="KAK8734034.1"/>
    </source>
</evidence>
<dbReference type="GO" id="GO:0042277">
    <property type="term" value="F:peptide binding"/>
    <property type="evidence" value="ECO:0007669"/>
    <property type="project" value="TreeGrafter"/>
</dbReference>
<feature type="transmembrane region" description="Helical" evidence="19">
    <location>
        <begin position="35"/>
        <end position="58"/>
    </location>
</feature>
<evidence type="ECO:0000256" key="2">
    <source>
        <dbReference type="ARBA" id="ARBA00004609"/>
    </source>
</evidence>
<feature type="binding site" evidence="16">
    <location>
        <position position="432"/>
    </location>
    <ligand>
        <name>Zn(2+)</name>
        <dbReference type="ChEBI" id="CHEBI:29105"/>
        <note>catalytic</note>
    </ligand>
</feature>
<organism evidence="22 23">
    <name type="scientific">Cherax quadricarinatus</name>
    <name type="common">Australian red claw crayfish</name>
    <dbReference type="NCBI Taxonomy" id="27406"/>
    <lineage>
        <taxon>Eukaryota</taxon>
        <taxon>Metazoa</taxon>
        <taxon>Ecdysozoa</taxon>
        <taxon>Arthropoda</taxon>
        <taxon>Crustacea</taxon>
        <taxon>Multicrustacea</taxon>
        <taxon>Malacostraca</taxon>
        <taxon>Eumalacostraca</taxon>
        <taxon>Eucarida</taxon>
        <taxon>Decapoda</taxon>
        <taxon>Pleocyemata</taxon>
        <taxon>Astacidea</taxon>
        <taxon>Parastacoidea</taxon>
        <taxon>Parastacidae</taxon>
        <taxon>Cherax</taxon>
    </lineage>
</organism>
<comment type="caution">
    <text evidence="22">The sequence shown here is derived from an EMBL/GenBank/DDBJ whole genome shotgun (WGS) entry which is preliminary data.</text>
</comment>
<dbReference type="GO" id="GO:0005737">
    <property type="term" value="C:cytoplasm"/>
    <property type="evidence" value="ECO:0007669"/>
    <property type="project" value="TreeGrafter"/>
</dbReference>
<dbReference type="Gene3D" id="2.60.40.1730">
    <property type="entry name" value="tricorn interacting facor f3 domain"/>
    <property type="match status" value="1"/>
</dbReference>
<dbReference type="AlphaFoldDB" id="A0AAW0X193"/>
<dbReference type="PANTHER" id="PTHR11533">
    <property type="entry name" value="PROTEASE M1 ZINC METALLOPROTEASE"/>
    <property type="match status" value="1"/>
</dbReference>
<evidence type="ECO:0000256" key="7">
    <source>
        <dbReference type="ARBA" id="ARBA00022723"/>
    </source>
</evidence>